<dbReference type="InterPro" id="IPR036259">
    <property type="entry name" value="MFS_trans_sf"/>
</dbReference>
<feature type="transmembrane region" description="Helical" evidence="7">
    <location>
        <begin position="241"/>
        <end position="260"/>
    </location>
</feature>
<dbReference type="PRINTS" id="PR01182">
    <property type="entry name" value="ORNDCRBXLASE"/>
</dbReference>
<reference evidence="9 10" key="1">
    <citation type="submission" date="2019-03" db="EMBL/GenBank/DDBJ databases">
        <title>First draft genome of Liparis tanakae, snailfish: a comprehensive survey of snailfish specific genes.</title>
        <authorList>
            <person name="Kim W."/>
            <person name="Song I."/>
            <person name="Jeong J.-H."/>
            <person name="Kim D."/>
            <person name="Kim S."/>
            <person name="Ryu S."/>
            <person name="Song J.Y."/>
            <person name="Lee S.K."/>
        </authorList>
    </citation>
    <scope>NUCLEOTIDE SEQUENCE [LARGE SCALE GENOMIC DNA]</scope>
    <source>
        <tissue evidence="9">Muscle</tissue>
    </source>
</reference>
<dbReference type="InterPro" id="IPR050930">
    <property type="entry name" value="MFS_Vesicular_Transporter"/>
</dbReference>
<dbReference type="GO" id="GO:0003824">
    <property type="term" value="F:catalytic activity"/>
    <property type="evidence" value="ECO:0007669"/>
    <property type="project" value="InterPro"/>
</dbReference>
<name>A0A4Z2F6Y3_9TELE</name>
<keyword evidence="5 7" id="KW-0472">Membrane</keyword>
<keyword evidence="10" id="KW-1185">Reference proteome</keyword>
<protein>
    <submittedName>
        <fullName evidence="9">Synaptic vesicular amine transporter</fullName>
    </submittedName>
</protein>
<dbReference type="Gene3D" id="2.40.37.10">
    <property type="entry name" value="Lyase, Ornithine Decarboxylase, Chain A, domain 1"/>
    <property type="match status" value="2"/>
</dbReference>
<dbReference type="AlphaFoldDB" id="A0A4Z2F6Y3"/>
<evidence type="ECO:0000256" key="6">
    <source>
        <dbReference type="SAM" id="MobiDB-lite"/>
    </source>
</evidence>
<feature type="transmembrane region" description="Helical" evidence="7">
    <location>
        <begin position="203"/>
        <end position="229"/>
    </location>
</feature>
<evidence type="ECO:0000256" key="2">
    <source>
        <dbReference type="ARBA" id="ARBA00022448"/>
    </source>
</evidence>
<dbReference type="EMBL" id="SRLO01001605">
    <property type="protein sequence ID" value="TNN36534.1"/>
    <property type="molecule type" value="Genomic_DNA"/>
</dbReference>
<dbReference type="Gene3D" id="1.20.1250.20">
    <property type="entry name" value="MFS general substrate transporter like domains"/>
    <property type="match status" value="2"/>
</dbReference>
<accession>A0A4Z2F6Y3</accession>
<dbReference type="GO" id="GO:0030672">
    <property type="term" value="C:synaptic vesicle membrane"/>
    <property type="evidence" value="ECO:0007669"/>
    <property type="project" value="TreeGrafter"/>
</dbReference>
<evidence type="ECO:0000256" key="7">
    <source>
        <dbReference type="SAM" id="Phobius"/>
    </source>
</evidence>
<dbReference type="InterPro" id="IPR009006">
    <property type="entry name" value="Ala_racemase/Decarboxylase_C"/>
</dbReference>
<dbReference type="SUPFAM" id="SSF103473">
    <property type="entry name" value="MFS general substrate transporter"/>
    <property type="match status" value="1"/>
</dbReference>
<comment type="subcellular location">
    <subcellularLocation>
        <location evidence="1">Membrane</location>
        <topology evidence="1">Multi-pass membrane protein</topology>
    </subcellularLocation>
</comment>
<evidence type="ECO:0000256" key="1">
    <source>
        <dbReference type="ARBA" id="ARBA00004141"/>
    </source>
</evidence>
<dbReference type="InterPro" id="IPR029066">
    <property type="entry name" value="PLP-binding_barrel"/>
</dbReference>
<dbReference type="Pfam" id="PF07690">
    <property type="entry name" value="MFS_1"/>
    <property type="match status" value="1"/>
</dbReference>
<sequence>MAREFVAMGPWTWAVRVWEQAVSGTGARPGRASRAAGPLSSTSQVIKIQNTSASRLYPNPSDVLTWLRQEAQRKKMILVVVFLALFLDNMLLSVVVPILPSYLYEIGKAPATTPGNGSGLTVNPPINQSLNRRSVTLGSTAVPPHQTPALSSNLTAAQNPESNCDNADAHLDEVNVKVGLMLASKSTIQLLMNPFMGPLTESFAWLLLARSVQGVGGSCLSVAGMGMLADAYKDRQERGRAMGTSFTGLALGLIAGAPFGSLMYEFVGKMSPFLVLAAIGVLAGGTETRRTWSSEASLWRRPSSQIVSLSQVYTPLSFNHRGFKQRYGAICLTTMAVATIETTLPLRMMKTMCASKWQLGTVDSSIMPLMGNLVDLRYLPVYGTVYAIADVAVCIGFSVGPAIAGPIVKTIGFHRLMAMIGAANIIFSPLCIFLFTPTWAGGDIVHAHVSLGKTRNPHGSSGLSPMNFMEWLGLKVLIGRLGLTVLIGRPTVGYEQELHFNQINSTSNNVEVTWVSCVNQPAVNNAMTQKPEVINAALDEFFPPDSGVQVIAEPGRYFVKSAFTLAANVIGKKVVESSEQRFRSVLWGPTCDSTDKVTDSCRFPELDVGDWLLVDDMGAYSVIWCTDFNGFERAHIYPVVTAETWHTLNLSHIYNMRHSISWRAEEREAVRRHKASYQAEPRRFGGKAAWTASNMSQGSMFTGITIPLLERFFMKTLTLCPWWITAASHEQIRELESRGPSPSPGVFKDAKSRGPSPSPGVFKDAKSRGPSPSLGTHGAKY</sequence>
<dbReference type="InterPro" id="IPR022643">
    <property type="entry name" value="De-COase2_C"/>
</dbReference>
<dbReference type="Pfam" id="PF00278">
    <property type="entry name" value="Orn_DAP_Arg_deC"/>
    <property type="match status" value="1"/>
</dbReference>
<dbReference type="GO" id="GO:0043195">
    <property type="term" value="C:terminal bouton"/>
    <property type="evidence" value="ECO:0007669"/>
    <property type="project" value="TreeGrafter"/>
</dbReference>
<dbReference type="GO" id="GO:0015842">
    <property type="term" value="P:aminergic neurotransmitter loading into synaptic vesicle"/>
    <property type="evidence" value="ECO:0007669"/>
    <property type="project" value="TreeGrafter"/>
</dbReference>
<dbReference type="InterPro" id="IPR011701">
    <property type="entry name" value="MFS"/>
</dbReference>
<dbReference type="OrthoDB" id="5086884at2759"/>
<feature type="transmembrane region" description="Helical" evidence="7">
    <location>
        <begin position="416"/>
        <end position="435"/>
    </location>
</feature>
<evidence type="ECO:0000256" key="4">
    <source>
        <dbReference type="ARBA" id="ARBA00022989"/>
    </source>
</evidence>
<keyword evidence="3 7" id="KW-0812">Transmembrane</keyword>
<dbReference type="GO" id="GO:0006596">
    <property type="term" value="P:polyamine biosynthetic process"/>
    <property type="evidence" value="ECO:0007669"/>
    <property type="project" value="InterPro"/>
</dbReference>
<dbReference type="PANTHER" id="PTHR23506">
    <property type="entry name" value="GH10249P"/>
    <property type="match status" value="1"/>
</dbReference>
<dbReference type="InterPro" id="IPR002433">
    <property type="entry name" value="Orn_de-COase"/>
</dbReference>
<feature type="transmembrane region" description="Helical" evidence="7">
    <location>
        <begin position="76"/>
        <end position="99"/>
    </location>
</feature>
<keyword evidence="4 7" id="KW-1133">Transmembrane helix</keyword>
<evidence type="ECO:0000313" key="10">
    <source>
        <dbReference type="Proteomes" id="UP000314294"/>
    </source>
</evidence>
<gene>
    <name evidence="9" type="primary">SLC18A2</name>
    <name evidence="9" type="ORF">EYF80_053297</name>
</gene>
<proteinExistence type="predicted"/>
<comment type="caution">
    <text evidence="9">The sequence shown here is derived from an EMBL/GenBank/DDBJ whole genome shotgun (WGS) entry which is preliminary data.</text>
</comment>
<dbReference type="GO" id="GO:0005335">
    <property type="term" value="F:serotonin:sodium:chloride symporter activity"/>
    <property type="evidence" value="ECO:0007669"/>
    <property type="project" value="TreeGrafter"/>
</dbReference>
<keyword evidence="2" id="KW-0813">Transport</keyword>
<dbReference type="SUPFAM" id="SSF50621">
    <property type="entry name" value="Alanine racemase C-terminal domain-like"/>
    <property type="match status" value="1"/>
</dbReference>
<evidence type="ECO:0000313" key="9">
    <source>
        <dbReference type="EMBL" id="TNN36534.1"/>
    </source>
</evidence>
<feature type="region of interest" description="Disordered" evidence="6">
    <location>
        <begin position="734"/>
        <end position="781"/>
    </location>
</feature>
<evidence type="ECO:0000256" key="3">
    <source>
        <dbReference type="ARBA" id="ARBA00022692"/>
    </source>
</evidence>
<dbReference type="Proteomes" id="UP000314294">
    <property type="component" value="Unassembled WGS sequence"/>
</dbReference>
<evidence type="ECO:0000256" key="5">
    <source>
        <dbReference type="ARBA" id="ARBA00023136"/>
    </source>
</evidence>
<dbReference type="PANTHER" id="PTHR23506:SF23">
    <property type="entry name" value="GH10249P"/>
    <property type="match status" value="1"/>
</dbReference>
<feature type="domain" description="Orn/DAP/Arg decarboxylase 2 C-terminal" evidence="8">
    <location>
        <begin position="580"/>
        <end position="618"/>
    </location>
</feature>
<evidence type="ECO:0000259" key="8">
    <source>
        <dbReference type="Pfam" id="PF00278"/>
    </source>
</evidence>
<feature type="transmembrane region" description="Helical" evidence="7">
    <location>
        <begin position="379"/>
        <end position="404"/>
    </location>
</feature>
<dbReference type="Gene3D" id="3.20.20.10">
    <property type="entry name" value="Alanine racemase"/>
    <property type="match status" value="1"/>
</dbReference>
<organism evidence="9 10">
    <name type="scientific">Liparis tanakae</name>
    <name type="common">Tanaka's snailfish</name>
    <dbReference type="NCBI Taxonomy" id="230148"/>
    <lineage>
        <taxon>Eukaryota</taxon>
        <taxon>Metazoa</taxon>
        <taxon>Chordata</taxon>
        <taxon>Craniata</taxon>
        <taxon>Vertebrata</taxon>
        <taxon>Euteleostomi</taxon>
        <taxon>Actinopterygii</taxon>
        <taxon>Neopterygii</taxon>
        <taxon>Teleostei</taxon>
        <taxon>Neoteleostei</taxon>
        <taxon>Acanthomorphata</taxon>
        <taxon>Eupercaria</taxon>
        <taxon>Perciformes</taxon>
        <taxon>Cottioidei</taxon>
        <taxon>Cottales</taxon>
        <taxon>Liparidae</taxon>
        <taxon>Liparis</taxon>
    </lineage>
</organism>